<dbReference type="EMBL" id="CP154795">
    <property type="protein sequence ID" value="XAN06100.1"/>
    <property type="molecule type" value="Genomic_DNA"/>
</dbReference>
<dbReference type="Pfam" id="PF00581">
    <property type="entry name" value="Rhodanese"/>
    <property type="match status" value="1"/>
</dbReference>
<proteinExistence type="predicted"/>
<dbReference type="CDD" id="cd00158">
    <property type="entry name" value="RHOD"/>
    <property type="match status" value="1"/>
</dbReference>
<dbReference type="InterPro" id="IPR036873">
    <property type="entry name" value="Rhodanese-like_dom_sf"/>
</dbReference>
<dbReference type="InterPro" id="IPR001307">
    <property type="entry name" value="Thiosulphate_STrfase_CS"/>
</dbReference>
<dbReference type="Gene3D" id="3.40.250.10">
    <property type="entry name" value="Rhodanese-like domain"/>
    <property type="match status" value="1"/>
</dbReference>
<evidence type="ECO:0000259" key="1">
    <source>
        <dbReference type="PROSITE" id="PS50206"/>
    </source>
</evidence>
<accession>A0ABZ3FMQ8</accession>
<sequence length="104" mass="11094">MQETTVAELAQAGRDAILVDVRETEEYVEGHVPGAIHIPLGQLPQRADEVPEGEPVYVICRSGARSLRGADFLESVGRECLSVAGGTMGWIEAGHPVVTGRDRG</sequence>
<name>A0ABZ3FMQ8_9ACTN</name>
<keyword evidence="3" id="KW-1185">Reference proteome</keyword>
<dbReference type="PANTHER" id="PTHR43031">
    <property type="entry name" value="FAD-DEPENDENT OXIDOREDUCTASE"/>
    <property type="match status" value="1"/>
</dbReference>
<dbReference type="InterPro" id="IPR001763">
    <property type="entry name" value="Rhodanese-like_dom"/>
</dbReference>
<dbReference type="RefSeq" id="WP_425307539.1">
    <property type="nucleotide sequence ID" value="NZ_CP154795.1"/>
</dbReference>
<dbReference type="PANTHER" id="PTHR43031:SF1">
    <property type="entry name" value="PYRIDINE NUCLEOTIDE-DISULPHIDE OXIDOREDUCTASE"/>
    <property type="match status" value="1"/>
</dbReference>
<reference evidence="2 3" key="1">
    <citation type="submission" date="2024-04" db="EMBL/GenBank/DDBJ databases">
        <title>Isolation of an actinomycete strain from pig manure.</title>
        <authorList>
            <person name="Gong T."/>
            <person name="Yu Z."/>
            <person name="An M."/>
            <person name="Wei C."/>
            <person name="Yang W."/>
            <person name="Liu L."/>
        </authorList>
    </citation>
    <scope>NUCLEOTIDE SEQUENCE [LARGE SCALE GENOMIC DNA]</scope>
    <source>
        <strain evidence="2 3">ZF39</strain>
    </source>
</reference>
<evidence type="ECO:0000313" key="2">
    <source>
        <dbReference type="EMBL" id="XAN06100.1"/>
    </source>
</evidence>
<dbReference type="PROSITE" id="PS00380">
    <property type="entry name" value="RHODANESE_1"/>
    <property type="match status" value="1"/>
</dbReference>
<feature type="domain" description="Rhodanese" evidence="1">
    <location>
        <begin position="12"/>
        <end position="99"/>
    </location>
</feature>
<dbReference type="Proteomes" id="UP001442841">
    <property type="component" value="Chromosome"/>
</dbReference>
<dbReference type="SUPFAM" id="SSF52821">
    <property type="entry name" value="Rhodanese/Cell cycle control phosphatase"/>
    <property type="match status" value="1"/>
</dbReference>
<protein>
    <submittedName>
        <fullName evidence="2">Rhodanese-like domain-containing protein</fullName>
    </submittedName>
</protein>
<evidence type="ECO:0000313" key="3">
    <source>
        <dbReference type="Proteomes" id="UP001442841"/>
    </source>
</evidence>
<gene>
    <name evidence="2" type="ORF">AADG42_01840</name>
</gene>
<dbReference type="InterPro" id="IPR050229">
    <property type="entry name" value="GlpE_sulfurtransferase"/>
</dbReference>
<dbReference type="SMART" id="SM00450">
    <property type="entry name" value="RHOD"/>
    <property type="match status" value="1"/>
</dbReference>
<dbReference type="PROSITE" id="PS50206">
    <property type="entry name" value="RHODANESE_3"/>
    <property type="match status" value="1"/>
</dbReference>
<organism evidence="2 3">
    <name type="scientific">Ammonicoccus fulvus</name>
    <dbReference type="NCBI Taxonomy" id="3138240"/>
    <lineage>
        <taxon>Bacteria</taxon>
        <taxon>Bacillati</taxon>
        <taxon>Actinomycetota</taxon>
        <taxon>Actinomycetes</taxon>
        <taxon>Propionibacteriales</taxon>
        <taxon>Propionibacteriaceae</taxon>
        <taxon>Ammonicoccus</taxon>
    </lineage>
</organism>